<dbReference type="GO" id="GO:0004803">
    <property type="term" value="F:transposase activity"/>
    <property type="evidence" value="ECO:0007669"/>
    <property type="project" value="InterPro"/>
</dbReference>
<evidence type="ECO:0000256" key="4">
    <source>
        <dbReference type="ARBA" id="ARBA00023125"/>
    </source>
</evidence>
<accession>A0A401LMN6</accession>
<dbReference type="AlphaFoldDB" id="A0A388SF51"/>
<comment type="caution">
    <text evidence="6">The sequence shown here is derived from an EMBL/GenBank/DDBJ whole genome shotgun (WGS) entry which is preliminary data.</text>
</comment>
<keyword evidence="7" id="KW-1185">Reference proteome</keyword>
<dbReference type="OrthoDB" id="9793302at2"/>
<gene>
    <name evidence="6" type="ORF">MESMUL_14430</name>
</gene>
<comment type="function">
    <text evidence="1">Required for the transposition of the insertion element.</text>
</comment>
<keyword evidence="4" id="KW-0238">DNA-binding</keyword>
<keyword evidence="3" id="KW-0815">Transposition</keyword>
<keyword evidence="5" id="KW-0233">DNA recombination</keyword>
<dbReference type="GO" id="GO:0006313">
    <property type="term" value="P:DNA transposition"/>
    <property type="evidence" value="ECO:0007669"/>
    <property type="project" value="InterPro"/>
</dbReference>
<dbReference type="Proteomes" id="UP000266091">
    <property type="component" value="Unassembled WGS sequence"/>
</dbReference>
<evidence type="ECO:0000256" key="1">
    <source>
        <dbReference type="ARBA" id="ARBA00002190"/>
    </source>
</evidence>
<evidence type="ECO:0000313" key="6">
    <source>
        <dbReference type="EMBL" id="GBO94089.1"/>
    </source>
</evidence>
<dbReference type="RefSeq" id="WP_116270352.1">
    <property type="nucleotide sequence ID" value="NZ_BGZJ01000001.1"/>
</dbReference>
<comment type="similarity">
    <text evidence="2">Belongs to the transposase mutator family.</text>
</comment>
<evidence type="ECO:0000256" key="2">
    <source>
        <dbReference type="ARBA" id="ARBA00010961"/>
    </source>
</evidence>
<evidence type="ECO:0000256" key="3">
    <source>
        <dbReference type="ARBA" id="ARBA00022578"/>
    </source>
</evidence>
<dbReference type="InterPro" id="IPR001207">
    <property type="entry name" value="Transposase_mutator"/>
</dbReference>
<accession>A0A388SF51</accession>
<protein>
    <recommendedName>
        <fullName evidence="8">Mutator family transposase</fullName>
    </recommendedName>
</protein>
<organism evidence="6 7">
    <name type="scientific">Mesosutterella multiformis</name>
    <dbReference type="NCBI Taxonomy" id="2259133"/>
    <lineage>
        <taxon>Bacteria</taxon>
        <taxon>Pseudomonadati</taxon>
        <taxon>Pseudomonadota</taxon>
        <taxon>Betaproteobacteria</taxon>
        <taxon>Burkholderiales</taxon>
        <taxon>Sutterellaceae</taxon>
        <taxon>Mesosutterella</taxon>
    </lineage>
</organism>
<dbReference type="EMBL" id="BGZJ01000001">
    <property type="protein sequence ID" value="GBO94089.1"/>
    <property type="molecule type" value="Genomic_DNA"/>
</dbReference>
<evidence type="ECO:0000256" key="5">
    <source>
        <dbReference type="ARBA" id="ARBA00023172"/>
    </source>
</evidence>
<dbReference type="GO" id="GO:0003677">
    <property type="term" value="F:DNA binding"/>
    <property type="evidence" value="ECO:0007669"/>
    <property type="project" value="UniProtKB-KW"/>
</dbReference>
<name>A0A388SF51_9BURK</name>
<evidence type="ECO:0008006" key="8">
    <source>
        <dbReference type="Google" id="ProtNLM"/>
    </source>
</evidence>
<evidence type="ECO:0000313" key="7">
    <source>
        <dbReference type="Proteomes" id="UP000266091"/>
    </source>
</evidence>
<dbReference type="Pfam" id="PF00872">
    <property type="entry name" value="Transposase_mut"/>
    <property type="match status" value="1"/>
</dbReference>
<proteinExistence type="inferred from homology"/>
<sequence length="279" mass="31468">MKNLHILNDDIIPTSVDLITQLLTSEEAQKQFFAAIYHQGRVSEAANRQSDLELAGTVVSAIVESELVAFLKRENSKRGAKKNYRNGYIPRELHVGKEKLPVQIPRDRNGVFRPSFVHTYSREFRPSIEDILSFAVAEGYRREELAILLYQAYQDQRSDGLIIAKQMPILFESLEKWLTAPAPGTIRLLVGWEKRVRHCAGIEKRICGVKQLEPDGTLSGICAWACDADSDEDIEAKLIHFVKTKCGVNTVQMLFALNHCDAFESAAKKAWPQVKFPAV</sequence>
<reference evidence="6 7" key="1">
    <citation type="journal article" date="2018" name="Int. J. Syst. Evol. Microbiol.">
        <title>Mesosutterella multiformis gen. nov., sp. nov., a member of the family Sutterellaceae and Sutterella megalosphaeroides sp. nov., isolated from human faeces.</title>
        <authorList>
            <person name="Sakamoto M."/>
            <person name="Ikeyama N."/>
            <person name="Kunihiro T."/>
            <person name="Iino T."/>
            <person name="Yuki M."/>
            <person name="Ohkuma M."/>
        </authorList>
    </citation>
    <scope>NUCLEOTIDE SEQUENCE [LARGE SCALE GENOMIC DNA]</scope>
    <source>
        <strain evidence="6 7">4NBBH2</strain>
    </source>
</reference>